<dbReference type="InterPro" id="IPR002420">
    <property type="entry name" value="PI3K-type_C2_dom"/>
</dbReference>
<dbReference type="GO" id="GO:0005942">
    <property type="term" value="C:phosphatidylinositol 3-kinase complex"/>
    <property type="evidence" value="ECO:0007669"/>
    <property type="project" value="TreeGrafter"/>
</dbReference>
<dbReference type="SUPFAM" id="SSF49562">
    <property type="entry name" value="C2 domain (Calcium/lipid-binding domain, CaLB)"/>
    <property type="match status" value="1"/>
</dbReference>
<dbReference type="PROSITE" id="PS00915">
    <property type="entry name" value="PI3_4_KINASE_1"/>
    <property type="match status" value="1"/>
</dbReference>
<feature type="region of interest" description="Disordered" evidence="6">
    <location>
        <begin position="1"/>
        <end position="38"/>
    </location>
</feature>
<dbReference type="InterPro" id="IPR018936">
    <property type="entry name" value="PI3/4_kinase_CS"/>
</dbReference>
<dbReference type="GO" id="GO:0016477">
    <property type="term" value="P:cell migration"/>
    <property type="evidence" value="ECO:0007669"/>
    <property type="project" value="TreeGrafter"/>
</dbReference>
<dbReference type="InterPro" id="IPR011009">
    <property type="entry name" value="Kinase-like_dom_sf"/>
</dbReference>
<dbReference type="GO" id="GO:0005886">
    <property type="term" value="C:plasma membrane"/>
    <property type="evidence" value="ECO:0007669"/>
    <property type="project" value="TreeGrafter"/>
</dbReference>
<dbReference type="PROSITE" id="PS51547">
    <property type="entry name" value="C2_PI3K"/>
    <property type="match status" value="1"/>
</dbReference>
<dbReference type="AlphaFoldDB" id="A0A368GX10"/>
<dbReference type="GO" id="GO:0043491">
    <property type="term" value="P:phosphatidylinositol 3-kinase/protein kinase B signal transduction"/>
    <property type="evidence" value="ECO:0007669"/>
    <property type="project" value="TreeGrafter"/>
</dbReference>
<evidence type="ECO:0000259" key="7">
    <source>
        <dbReference type="PROSITE" id="PS50290"/>
    </source>
</evidence>
<keyword evidence="3 12" id="KW-0418">Kinase</keyword>
<dbReference type="InterPro" id="IPR035892">
    <property type="entry name" value="C2_domain_sf"/>
</dbReference>
<dbReference type="Pfam" id="PF00794">
    <property type="entry name" value="PI3K_rbd"/>
    <property type="match status" value="1"/>
</dbReference>
<reference evidence="12 13" key="1">
    <citation type="submission" date="2014-10" db="EMBL/GenBank/DDBJ databases">
        <title>Draft genome of the hookworm Ancylostoma caninum.</title>
        <authorList>
            <person name="Mitreva M."/>
        </authorList>
    </citation>
    <scope>NUCLEOTIDE SEQUENCE [LARGE SCALE GENOMIC DNA]</scope>
    <source>
        <strain evidence="12 13">Baltimore</strain>
    </source>
</reference>
<dbReference type="Pfam" id="PF00792">
    <property type="entry name" value="PI3K_C2"/>
    <property type="match status" value="1"/>
</dbReference>
<dbReference type="Pfam" id="PF00613">
    <property type="entry name" value="PI3Ka"/>
    <property type="match status" value="1"/>
</dbReference>
<dbReference type="GO" id="GO:0005737">
    <property type="term" value="C:cytoplasm"/>
    <property type="evidence" value="ECO:0007669"/>
    <property type="project" value="TreeGrafter"/>
</dbReference>
<evidence type="ECO:0000313" key="12">
    <source>
        <dbReference type="EMBL" id="RCN48108.1"/>
    </source>
</evidence>
<dbReference type="STRING" id="29170.A0A368GX10"/>
<dbReference type="GO" id="GO:0035005">
    <property type="term" value="F:1-phosphatidylinositol-4-phosphate 3-kinase activity"/>
    <property type="evidence" value="ECO:0007669"/>
    <property type="project" value="TreeGrafter"/>
</dbReference>
<dbReference type="PROSITE" id="PS50290">
    <property type="entry name" value="PI3_4_KINASE_3"/>
    <property type="match status" value="1"/>
</dbReference>
<feature type="domain" description="PI3K-ABD" evidence="8">
    <location>
        <begin position="79"/>
        <end position="184"/>
    </location>
</feature>
<keyword evidence="2" id="KW-0547">Nucleotide-binding</keyword>
<dbReference type="PANTHER" id="PTHR10048">
    <property type="entry name" value="PHOSPHATIDYLINOSITOL KINASE"/>
    <property type="match status" value="1"/>
</dbReference>
<sequence>MSGVVAAASPTDDVPGPSSSRSDFMGMTPRENLVSPQPENRLSRIECVHRTLQGLYEEWDYRKKALFEVDYTNPSLLCSSSSDPVSCLELGGLGERRYLTVLLPWMQVTVCCGFEYSLGSLKADLFDRMKRMAVSQFSMKHTDYVFRVLRKSTGEMEELYNEEMILSKIDFTKPFPMLSLFEPESFRHERDLAQVIGQALGYSLDELEAGLTDELKACRAALFKDTCDAVSSRGSEGYSHYAFPEALALDVVQPCPHSLIAKIKSANLTYQVYFRTLEDEKAGVDHGAAKAVVDFVVDMTPTSLVAKVVRDLKRSGHVKAEESENDYLLQLVGQKSFLTKCDILLITYSDVRSAFENYRSPRFVLRRKEIVLLDYPKPRPIHKPNYVRAEESRLASKDAGGISAVVGGRATNMDAKGFNFQIFVEFSVYCGKTSLVHKASTKVPSHNPRWVEGMIPFDLYMKDLPPAAVLTVHLVETKVRKGKSEDRVLGWANIRLLDWRGELLQGVVTLNLWGGEPQVRMPDSTQFAPYVQFLHSIEKPPKVHSDDFSIRRILDTLRKRLLGGIVSTEEELFVWNQRHYVCQNLPDALLIIAEAEETWKKREHFTELYVLLETWGRLTIGTALCILGKKCMDPIIRKFAVNQLEALLDNQTFPLFILPFIQALKCEAWSYSPLSCLLLKKALCDYRIGHKLFWLLRAELANLRQVSSQVEHWPWRGFLTVRTKTFYRDADGNITELYKRFALIIEAYLRGNDEHIRTVVKQVEMVDLLYKLSVLVKGYREKDAATERLREELRNNCPSLEKIDSPLDPSNALGHLRIDKCRVLGSAKMPLLLSWQNRSPLSEDHLPTYEIIFKNGDDLRQDMLVLQVLEVMDSIWKRNHLDCCLNPYPVLPMGTKYGMIGVVPNCSTIFEIQSEGGKVGTAVKSLETTFINRYIKSHAGSTKKYMECVDRFLMSCVGYSVATFIMGIMDRHNDNIMMTRDGKLFHIDFGHILGHGKTKLGIKRDRVPFVLTEHFLCVIGQGRPVSKDSHEVTKFKKLCCDAYMMLWEERDLFLSLFTVMQSMELPELSTEADLDHLKSTLRVAYHNGMTSEARNFFAEIFDEAFNGSWATKTNWFFHAVKHI</sequence>
<dbReference type="GO" id="GO:0048015">
    <property type="term" value="P:phosphatidylinositol-mediated signaling"/>
    <property type="evidence" value="ECO:0007669"/>
    <property type="project" value="TreeGrafter"/>
</dbReference>
<dbReference type="Gene3D" id="3.10.20.770">
    <property type="match status" value="1"/>
</dbReference>
<dbReference type="Pfam" id="PF02192">
    <property type="entry name" value="PI3K_p85B"/>
    <property type="match status" value="1"/>
</dbReference>
<dbReference type="InterPro" id="IPR015433">
    <property type="entry name" value="PI3/4_kinase"/>
</dbReference>
<protein>
    <submittedName>
        <fullName evidence="12">Phosphoinositide 3-kinase C2 domain protein</fullName>
    </submittedName>
</protein>
<dbReference type="InterPro" id="IPR042236">
    <property type="entry name" value="PI3K_accessory_sf"/>
</dbReference>
<evidence type="ECO:0000256" key="1">
    <source>
        <dbReference type="ARBA" id="ARBA00022679"/>
    </source>
</evidence>
<keyword evidence="13" id="KW-1185">Reference proteome</keyword>
<accession>A0A368GX10</accession>
<evidence type="ECO:0000256" key="2">
    <source>
        <dbReference type="ARBA" id="ARBA00022741"/>
    </source>
</evidence>
<dbReference type="PROSITE" id="PS51544">
    <property type="entry name" value="PI3K_ABD"/>
    <property type="match status" value="1"/>
</dbReference>
<dbReference type="Gene3D" id="1.10.1070.11">
    <property type="entry name" value="Phosphatidylinositol 3-/4-kinase, catalytic domain"/>
    <property type="match status" value="1"/>
</dbReference>
<dbReference type="InterPro" id="IPR001263">
    <property type="entry name" value="PI3K_accessory_dom"/>
</dbReference>
<dbReference type="PROSITE" id="PS00916">
    <property type="entry name" value="PI3_4_KINASE_2"/>
    <property type="match status" value="1"/>
</dbReference>
<comment type="caution">
    <text evidence="12">The sequence shown here is derived from an EMBL/GenBank/DDBJ whole genome shotgun (WGS) entry which is preliminary data.</text>
</comment>
<name>A0A368GX10_ANCCA</name>
<evidence type="ECO:0000259" key="9">
    <source>
        <dbReference type="PROSITE" id="PS51545"/>
    </source>
</evidence>
<dbReference type="Gene3D" id="2.60.40.150">
    <property type="entry name" value="C2 domain"/>
    <property type="match status" value="1"/>
</dbReference>
<evidence type="ECO:0000256" key="5">
    <source>
        <dbReference type="PROSITE-ProRule" id="PRU00880"/>
    </source>
</evidence>
<feature type="domain" description="PIK helical" evidence="9">
    <location>
        <begin position="540"/>
        <end position="721"/>
    </location>
</feature>
<evidence type="ECO:0000256" key="4">
    <source>
        <dbReference type="ARBA" id="ARBA00022840"/>
    </source>
</evidence>
<evidence type="ECO:0000259" key="11">
    <source>
        <dbReference type="PROSITE" id="PS51547"/>
    </source>
</evidence>
<evidence type="ECO:0000256" key="6">
    <source>
        <dbReference type="SAM" id="MobiDB-lite"/>
    </source>
</evidence>
<dbReference type="EMBL" id="JOJR01000051">
    <property type="protein sequence ID" value="RCN48108.1"/>
    <property type="molecule type" value="Genomic_DNA"/>
</dbReference>
<evidence type="ECO:0000313" key="13">
    <source>
        <dbReference type="Proteomes" id="UP000252519"/>
    </source>
</evidence>
<dbReference type="SMART" id="SM00146">
    <property type="entry name" value="PI3Kc"/>
    <property type="match status" value="1"/>
</dbReference>
<dbReference type="Pfam" id="PF00454">
    <property type="entry name" value="PI3_PI4_kinase"/>
    <property type="match status" value="1"/>
</dbReference>
<dbReference type="SUPFAM" id="SSF48371">
    <property type="entry name" value="ARM repeat"/>
    <property type="match status" value="1"/>
</dbReference>
<dbReference type="InterPro" id="IPR029071">
    <property type="entry name" value="Ubiquitin-like_domsf"/>
</dbReference>
<evidence type="ECO:0000256" key="3">
    <source>
        <dbReference type="ARBA" id="ARBA00022777"/>
    </source>
</evidence>
<feature type="domain" description="PI3K/PI4K catalytic" evidence="7">
    <location>
        <begin position="817"/>
        <end position="1109"/>
    </location>
</feature>
<dbReference type="InterPro" id="IPR016024">
    <property type="entry name" value="ARM-type_fold"/>
</dbReference>
<dbReference type="SMART" id="SM00144">
    <property type="entry name" value="PI3K_rbd"/>
    <property type="match status" value="1"/>
</dbReference>
<dbReference type="OrthoDB" id="67688at2759"/>
<gene>
    <name evidence="12" type="ORF">ANCCAN_05793</name>
</gene>
<dbReference type="PROSITE" id="PS51546">
    <property type="entry name" value="PI3K_RBD"/>
    <property type="match status" value="1"/>
</dbReference>
<dbReference type="Proteomes" id="UP000252519">
    <property type="component" value="Unassembled WGS sequence"/>
</dbReference>
<dbReference type="SMART" id="SM00143">
    <property type="entry name" value="PI3K_p85B"/>
    <property type="match status" value="1"/>
</dbReference>
<dbReference type="PROSITE" id="PS51545">
    <property type="entry name" value="PIK_HELICAL"/>
    <property type="match status" value="1"/>
</dbReference>
<dbReference type="PANTHER" id="PTHR10048:SF111">
    <property type="entry name" value="PHOSPHATIDYLINOSITOL 3-KINASE AGE-1"/>
    <property type="match status" value="1"/>
</dbReference>
<comment type="similarity">
    <text evidence="5">Belongs to the PI3/PI4-kinase family.</text>
</comment>
<dbReference type="SUPFAM" id="SSF56112">
    <property type="entry name" value="Protein kinase-like (PK-like)"/>
    <property type="match status" value="1"/>
</dbReference>
<dbReference type="InterPro" id="IPR000341">
    <property type="entry name" value="PI3K_Ras-bd_dom"/>
</dbReference>
<dbReference type="GO" id="GO:0005524">
    <property type="term" value="F:ATP binding"/>
    <property type="evidence" value="ECO:0007669"/>
    <property type="project" value="UniProtKB-KW"/>
</dbReference>
<dbReference type="InterPro" id="IPR036940">
    <property type="entry name" value="PI3/4_kinase_cat_sf"/>
</dbReference>
<keyword evidence="4" id="KW-0067">ATP-binding</keyword>
<dbReference type="InterPro" id="IPR000403">
    <property type="entry name" value="PI3/4_kinase_cat_dom"/>
</dbReference>
<evidence type="ECO:0000259" key="8">
    <source>
        <dbReference type="PROSITE" id="PS51544"/>
    </source>
</evidence>
<evidence type="ECO:0000259" key="10">
    <source>
        <dbReference type="PROSITE" id="PS51546"/>
    </source>
</evidence>
<dbReference type="Gene3D" id="3.30.1010.10">
    <property type="entry name" value="Phosphatidylinositol 3-kinase Catalytic Subunit, Chain A, domain 4"/>
    <property type="match status" value="1"/>
</dbReference>
<feature type="domain" description="C2 PI3K-type" evidence="11">
    <location>
        <begin position="402"/>
        <end position="562"/>
    </location>
</feature>
<organism evidence="12 13">
    <name type="scientific">Ancylostoma caninum</name>
    <name type="common">Dog hookworm</name>
    <dbReference type="NCBI Taxonomy" id="29170"/>
    <lineage>
        <taxon>Eukaryota</taxon>
        <taxon>Metazoa</taxon>
        <taxon>Ecdysozoa</taxon>
        <taxon>Nematoda</taxon>
        <taxon>Chromadorea</taxon>
        <taxon>Rhabditida</taxon>
        <taxon>Rhabditina</taxon>
        <taxon>Rhabditomorpha</taxon>
        <taxon>Strongyloidea</taxon>
        <taxon>Ancylostomatidae</taxon>
        <taxon>Ancylostomatinae</taxon>
        <taxon>Ancylostoma</taxon>
    </lineage>
</organism>
<keyword evidence="1" id="KW-0808">Transferase</keyword>
<proteinExistence type="inferred from homology"/>
<dbReference type="GO" id="GO:0016303">
    <property type="term" value="F:1-phosphatidylinositol-3-kinase activity"/>
    <property type="evidence" value="ECO:0007669"/>
    <property type="project" value="TreeGrafter"/>
</dbReference>
<dbReference type="SMART" id="SM00145">
    <property type="entry name" value="PI3Ka"/>
    <property type="match status" value="1"/>
</dbReference>
<dbReference type="SUPFAM" id="SSF54236">
    <property type="entry name" value="Ubiquitin-like"/>
    <property type="match status" value="1"/>
</dbReference>
<dbReference type="CDD" id="cd00864">
    <property type="entry name" value="PI3Ka"/>
    <property type="match status" value="1"/>
</dbReference>
<dbReference type="Gene3D" id="1.25.40.70">
    <property type="entry name" value="Phosphatidylinositol 3-kinase, accessory domain (PIK)"/>
    <property type="match status" value="1"/>
</dbReference>
<dbReference type="InterPro" id="IPR003113">
    <property type="entry name" value="PI3K_ABD"/>
</dbReference>
<feature type="domain" description="PI3K-RBD" evidence="10">
    <location>
        <begin position="265"/>
        <end position="367"/>
    </location>
</feature>